<sequence length="140" mass="15702">MAYQDRMPIGELARLTGTKVNTIRFYETEGVLHQPLRTAAGRRVYNDADVRRLTFVRKGRDLGFSLNTVRKMLALADHPYQSCKAVDGIAREQIAAIDQKITDLTNLRGELDRIIKACENGIVADCKILDALTLPTMRLA</sequence>
<dbReference type="PANTHER" id="PTHR30204:SF94">
    <property type="entry name" value="HEAVY METAL-DEPENDENT TRANSCRIPTIONAL REGULATOR HI_0293-RELATED"/>
    <property type="match status" value="1"/>
</dbReference>
<dbReference type="GO" id="GO:0003700">
    <property type="term" value="F:DNA-binding transcription factor activity"/>
    <property type="evidence" value="ECO:0007669"/>
    <property type="project" value="InterPro"/>
</dbReference>
<dbReference type="PROSITE" id="PS50937">
    <property type="entry name" value="HTH_MERR_2"/>
    <property type="match status" value="1"/>
</dbReference>
<protein>
    <submittedName>
        <fullName evidence="5">DNA-binding transcriptional MerR regulator</fullName>
    </submittedName>
</protein>
<keyword evidence="6" id="KW-1185">Reference proteome</keyword>
<dbReference type="Proteomes" id="UP000552700">
    <property type="component" value="Unassembled WGS sequence"/>
</dbReference>
<proteinExistence type="predicted"/>
<dbReference type="EMBL" id="JACIJP010000007">
    <property type="protein sequence ID" value="MBB6125474.1"/>
    <property type="molecule type" value="Genomic_DNA"/>
</dbReference>
<keyword evidence="2 5" id="KW-0238">DNA-binding</keyword>
<accession>A0A841J3V6</accession>
<dbReference type="PRINTS" id="PR00040">
    <property type="entry name" value="HTHMERR"/>
</dbReference>
<dbReference type="InterPro" id="IPR009061">
    <property type="entry name" value="DNA-bd_dom_put_sf"/>
</dbReference>
<dbReference type="SMART" id="SM00422">
    <property type="entry name" value="HTH_MERR"/>
    <property type="match status" value="1"/>
</dbReference>
<feature type="domain" description="HTH merR-type" evidence="4">
    <location>
        <begin position="6"/>
        <end position="75"/>
    </location>
</feature>
<dbReference type="Pfam" id="PF13411">
    <property type="entry name" value="MerR_1"/>
    <property type="match status" value="1"/>
</dbReference>
<comment type="caution">
    <text evidence="5">The sequence shown here is derived from an EMBL/GenBank/DDBJ whole genome shotgun (WGS) entry which is preliminary data.</text>
</comment>
<dbReference type="RefSeq" id="WP_184081758.1">
    <property type="nucleotide sequence ID" value="NZ_JACIJP010000007.1"/>
</dbReference>
<dbReference type="Gene3D" id="1.10.1660.10">
    <property type="match status" value="1"/>
</dbReference>
<dbReference type="InterPro" id="IPR047057">
    <property type="entry name" value="MerR_fam"/>
</dbReference>
<keyword evidence="1" id="KW-0805">Transcription regulation</keyword>
<gene>
    <name evidence="5" type="ORF">FHS92_003236</name>
</gene>
<evidence type="ECO:0000256" key="1">
    <source>
        <dbReference type="ARBA" id="ARBA00023015"/>
    </source>
</evidence>
<evidence type="ECO:0000259" key="4">
    <source>
        <dbReference type="PROSITE" id="PS50937"/>
    </source>
</evidence>
<dbReference type="SUPFAM" id="SSF46955">
    <property type="entry name" value="Putative DNA-binding domain"/>
    <property type="match status" value="1"/>
</dbReference>
<dbReference type="CDD" id="cd04785">
    <property type="entry name" value="HTH_CadR-PbrR-like"/>
    <property type="match status" value="1"/>
</dbReference>
<dbReference type="PANTHER" id="PTHR30204">
    <property type="entry name" value="REDOX-CYCLING DRUG-SENSING TRANSCRIPTIONAL ACTIVATOR SOXR"/>
    <property type="match status" value="1"/>
</dbReference>
<name>A0A841J3V6_9SPHN</name>
<evidence type="ECO:0000256" key="3">
    <source>
        <dbReference type="ARBA" id="ARBA00023163"/>
    </source>
</evidence>
<keyword evidence="3" id="KW-0804">Transcription</keyword>
<reference evidence="5 6" key="1">
    <citation type="submission" date="2020-08" db="EMBL/GenBank/DDBJ databases">
        <title>Genomic Encyclopedia of Type Strains, Phase IV (KMG-IV): sequencing the most valuable type-strain genomes for metagenomic binning, comparative biology and taxonomic classification.</title>
        <authorList>
            <person name="Goeker M."/>
        </authorList>
    </citation>
    <scope>NUCLEOTIDE SEQUENCE [LARGE SCALE GENOMIC DNA]</scope>
    <source>
        <strain evidence="5 6">DSM 102255</strain>
    </source>
</reference>
<dbReference type="GO" id="GO:0003677">
    <property type="term" value="F:DNA binding"/>
    <property type="evidence" value="ECO:0007669"/>
    <property type="project" value="UniProtKB-KW"/>
</dbReference>
<dbReference type="AlphaFoldDB" id="A0A841J3V6"/>
<evidence type="ECO:0000313" key="5">
    <source>
        <dbReference type="EMBL" id="MBB6125474.1"/>
    </source>
</evidence>
<evidence type="ECO:0000313" key="6">
    <source>
        <dbReference type="Proteomes" id="UP000552700"/>
    </source>
</evidence>
<evidence type="ECO:0000256" key="2">
    <source>
        <dbReference type="ARBA" id="ARBA00023125"/>
    </source>
</evidence>
<organism evidence="5 6">
    <name type="scientific">Sphingobium subterraneum</name>
    <dbReference type="NCBI Taxonomy" id="627688"/>
    <lineage>
        <taxon>Bacteria</taxon>
        <taxon>Pseudomonadati</taxon>
        <taxon>Pseudomonadota</taxon>
        <taxon>Alphaproteobacteria</taxon>
        <taxon>Sphingomonadales</taxon>
        <taxon>Sphingomonadaceae</taxon>
        <taxon>Sphingobium</taxon>
    </lineage>
</organism>
<dbReference type="InterPro" id="IPR000551">
    <property type="entry name" value="MerR-type_HTH_dom"/>
</dbReference>